<evidence type="ECO:0000259" key="4">
    <source>
        <dbReference type="PROSITE" id="PS52004"/>
    </source>
</evidence>
<proteinExistence type="predicted"/>
<comment type="cofactor">
    <cofactor evidence="1">
        <name>pantetheine 4'-phosphate</name>
        <dbReference type="ChEBI" id="CHEBI:47942"/>
    </cofactor>
</comment>
<accession>A0ABV5YZ56</accession>
<dbReference type="InterPro" id="IPR016039">
    <property type="entry name" value="Thiolase-like"/>
</dbReference>
<keyword evidence="3" id="KW-0511">Multifunctional enzyme</keyword>
<dbReference type="Gene3D" id="3.40.47.10">
    <property type="match status" value="1"/>
</dbReference>
<gene>
    <name evidence="5" type="ORF">ACFFNX_50220</name>
</gene>
<evidence type="ECO:0000256" key="1">
    <source>
        <dbReference type="ARBA" id="ARBA00001957"/>
    </source>
</evidence>
<feature type="non-terminal residue" evidence="5">
    <location>
        <position position="365"/>
    </location>
</feature>
<dbReference type="Pfam" id="PF08990">
    <property type="entry name" value="Docking"/>
    <property type="match status" value="1"/>
</dbReference>
<dbReference type="InterPro" id="IPR014030">
    <property type="entry name" value="Ketoacyl_synth_N"/>
</dbReference>
<name>A0ABV5YZ56_9ACTN</name>
<dbReference type="InterPro" id="IPR018201">
    <property type="entry name" value="Ketoacyl_synth_AS"/>
</dbReference>
<dbReference type="InterPro" id="IPR014031">
    <property type="entry name" value="Ketoacyl_synth_C"/>
</dbReference>
<dbReference type="Pfam" id="PF02801">
    <property type="entry name" value="Ketoacyl-synt_C"/>
    <property type="match status" value="1"/>
</dbReference>
<dbReference type="Proteomes" id="UP001589627">
    <property type="component" value="Unassembled WGS sequence"/>
</dbReference>
<dbReference type="RefSeq" id="WP_378213582.1">
    <property type="nucleotide sequence ID" value="NZ_JBHLZP010001040.1"/>
</dbReference>
<feature type="domain" description="Ketosynthase family 3 (KS3)" evidence="4">
    <location>
        <begin position="33"/>
        <end position="365"/>
    </location>
</feature>
<dbReference type="PANTHER" id="PTHR43775:SF51">
    <property type="entry name" value="INACTIVE PHENOLPHTHIOCEROL SYNTHESIS POLYKETIDE SYNTHASE TYPE I PKS1-RELATED"/>
    <property type="match status" value="1"/>
</dbReference>
<comment type="caution">
    <text evidence="5">The sequence shown here is derived from an EMBL/GenBank/DDBJ whole genome shotgun (WGS) entry which is preliminary data.</text>
</comment>
<dbReference type="EMBL" id="JBHLZP010001040">
    <property type="protein sequence ID" value="MFB9840351.1"/>
    <property type="molecule type" value="Genomic_DNA"/>
</dbReference>
<sequence>MADQQKLVDYLKWVSADLRATRQRLEEAESQLREPIAVVGMACRFPGDVASPEDLWQVVSDGVDTVSELPADRGWDLEGIYDPDPDHSGSSYVRAGGFVSGVADFDAEFFGISPREALAMDPQQRLLLEVSWELFERSGVDPDLLRGTDTGVFVGAGGSEYVPSMGGAPRDLEGYVFTGNTLSVASGRLAYVFGLEGPALTVDTACSSSLVAVHLACQSLRAQDCSIAVAGGVTVMGSSAVFVELSRQRVLSPDGRCKAFSATADGFGSSEGAGLVLLERLSDAHRNGHPVLAVIRGSAVNQDGASSGLTAPSGPSQERVIRTALTNAGLQPQDIDAVEAHGTGTALGDPIEAQALITTYGQQRH</sequence>
<protein>
    <submittedName>
        <fullName evidence="5">Beta-ketoacyl synthase N-terminal-like domain-containing protein</fullName>
    </submittedName>
</protein>
<dbReference type="SUPFAM" id="SSF53901">
    <property type="entry name" value="Thiolase-like"/>
    <property type="match status" value="1"/>
</dbReference>
<evidence type="ECO:0000256" key="3">
    <source>
        <dbReference type="ARBA" id="ARBA00023268"/>
    </source>
</evidence>
<evidence type="ECO:0000313" key="5">
    <source>
        <dbReference type="EMBL" id="MFB9840351.1"/>
    </source>
</evidence>
<evidence type="ECO:0000256" key="2">
    <source>
        <dbReference type="ARBA" id="ARBA00022679"/>
    </source>
</evidence>
<keyword evidence="6" id="KW-1185">Reference proteome</keyword>
<dbReference type="PANTHER" id="PTHR43775">
    <property type="entry name" value="FATTY ACID SYNTHASE"/>
    <property type="match status" value="1"/>
</dbReference>
<keyword evidence="2" id="KW-0808">Transferase</keyword>
<dbReference type="Pfam" id="PF00109">
    <property type="entry name" value="ketoacyl-synt"/>
    <property type="match status" value="1"/>
</dbReference>
<dbReference type="PROSITE" id="PS00606">
    <property type="entry name" value="KS3_1"/>
    <property type="match status" value="1"/>
</dbReference>
<dbReference type="InterPro" id="IPR015083">
    <property type="entry name" value="NorB/c/GfsB-D-like_docking"/>
</dbReference>
<dbReference type="InterPro" id="IPR050091">
    <property type="entry name" value="PKS_NRPS_Biosynth_Enz"/>
</dbReference>
<dbReference type="InterPro" id="IPR020841">
    <property type="entry name" value="PKS_Beta-ketoAc_synthase_dom"/>
</dbReference>
<dbReference type="PROSITE" id="PS52004">
    <property type="entry name" value="KS3_2"/>
    <property type="match status" value="1"/>
</dbReference>
<dbReference type="SMART" id="SM00825">
    <property type="entry name" value="PKS_KS"/>
    <property type="match status" value="1"/>
</dbReference>
<dbReference type="CDD" id="cd00833">
    <property type="entry name" value="PKS"/>
    <property type="match status" value="1"/>
</dbReference>
<evidence type="ECO:0000313" key="6">
    <source>
        <dbReference type="Proteomes" id="UP001589627"/>
    </source>
</evidence>
<reference evidence="5 6" key="1">
    <citation type="submission" date="2024-09" db="EMBL/GenBank/DDBJ databases">
        <authorList>
            <person name="Sun Q."/>
            <person name="Mori K."/>
        </authorList>
    </citation>
    <scope>NUCLEOTIDE SEQUENCE [LARGE SCALE GENOMIC DNA]</scope>
    <source>
        <strain evidence="5 6">TBRC 0563</strain>
    </source>
</reference>
<organism evidence="5 6">
    <name type="scientific">Actinoallomurus acaciae</name>
    <dbReference type="NCBI Taxonomy" id="502577"/>
    <lineage>
        <taxon>Bacteria</taxon>
        <taxon>Bacillati</taxon>
        <taxon>Actinomycetota</taxon>
        <taxon>Actinomycetes</taxon>
        <taxon>Streptosporangiales</taxon>
        <taxon>Thermomonosporaceae</taxon>
        <taxon>Actinoallomurus</taxon>
    </lineage>
</organism>